<dbReference type="GO" id="GO:0030527">
    <property type="term" value="F:structural constituent of chromatin"/>
    <property type="evidence" value="ECO:0007669"/>
    <property type="project" value="InterPro"/>
</dbReference>
<feature type="region of interest" description="Disordered" evidence="6">
    <location>
        <begin position="1"/>
        <end position="130"/>
    </location>
</feature>
<dbReference type="GO" id="GO:0003677">
    <property type="term" value="F:DNA binding"/>
    <property type="evidence" value="ECO:0007669"/>
    <property type="project" value="InterPro"/>
</dbReference>
<feature type="compositionally biased region" description="Polar residues" evidence="6">
    <location>
        <begin position="108"/>
        <end position="123"/>
    </location>
</feature>
<evidence type="ECO:0000256" key="1">
    <source>
        <dbReference type="ARBA" id="ARBA00002001"/>
    </source>
</evidence>
<dbReference type="EMBL" id="JAQJAC010000007">
    <property type="protein sequence ID" value="KAJ5579210.1"/>
    <property type="molecule type" value="Genomic_DNA"/>
</dbReference>
<dbReference type="GO" id="GO:0000786">
    <property type="term" value="C:nucleosome"/>
    <property type="evidence" value="ECO:0007669"/>
    <property type="project" value="UniProtKB-KW"/>
</dbReference>
<keyword evidence="4" id="KW-0158">Chromosome</keyword>
<feature type="compositionally biased region" description="Low complexity" evidence="6">
    <location>
        <begin position="68"/>
        <end position="80"/>
    </location>
</feature>
<protein>
    <submittedName>
        <fullName evidence="7">Uncharacterized protein</fullName>
    </submittedName>
</protein>
<keyword evidence="8" id="KW-1185">Reference proteome</keyword>
<sequence length="146" mass="15942">MSTIETHEVLLSYGRTIQTARKSTAERAPRRQPSSKDPAKSTKGKDALSSRETEQTAGKSIKKLAHCPKPSSKPSSGSTKQNSPSSDQRPKQTARKSVHGLRPRRQLLSKSKTGLAKNNLSDQRSAKTDRNLLLLLYKVLNGGPVP</sequence>
<evidence type="ECO:0000256" key="6">
    <source>
        <dbReference type="SAM" id="MobiDB-lite"/>
    </source>
</evidence>
<accession>A0AAD6DHA0</accession>
<comment type="subcellular location">
    <subcellularLocation>
        <location evidence="2">Chromosome</location>
    </subcellularLocation>
</comment>
<evidence type="ECO:0000256" key="4">
    <source>
        <dbReference type="ARBA" id="ARBA00022454"/>
    </source>
</evidence>
<evidence type="ECO:0000256" key="2">
    <source>
        <dbReference type="ARBA" id="ARBA00004286"/>
    </source>
</evidence>
<dbReference type="AlphaFoldDB" id="A0AAD6DHA0"/>
<evidence type="ECO:0000313" key="8">
    <source>
        <dbReference type="Proteomes" id="UP001216150"/>
    </source>
</evidence>
<evidence type="ECO:0000256" key="5">
    <source>
        <dbReference type="ARBA" id="ARBA00023269"/>
    </source>
</evidence>
<dbReference type="Proteomes" id="UP001216150">
    <property type="component" value="Unassembled WGS sequence"/>
</dbReference>
<dbReference type="PRINTS" id="PR00622">
    <property type="entry name" value="HISTONEH3"/>
</dbReference>
<gene>
    <name evidence="7" type="ORF">N7450_008077</name>
</gene>
<evidence type="ECO:0000313" key="7">
    <source>
        <dbReference type="EMBL" id="KAJ5579210.1"/>
    </source>
</evidence>
<keyword evidence="5" id="KW-0544">Nucleosome core</keyword>
<keyword evidence="5" id="KW-0238">DNA-binding</keyword>
<reference evidence="7 8" key="1">
    <citation type="journal article" date="2023" name="IMA Fungus">
        <title>Comparative genomic study of the Penicillium genus elucidates a diverse pangenome and 15 lateral gene transfer events.</title>
        <authorList>
            <person name="Petersen C."/>
            <person name="Sorensen T."/>
            <person name="Nielsen M.R."/>
            <person name="Sondergaard T.E."/>
            <person name="Sorensen J.L."/>
            <person name="Fitzpatrick D.A."/>
            <person name="Frisvad J.C."/>
            <person name="Nielsen K.L."/>
        </authorList>
    </citation>
    <scope>NUCLEOTIDE SEQUENCE [LARGE SCALE GENOMIC DNA]</scope>
    <source>
        <strain evidence="7 8">IBT 29057</strain>
    </source>
</reference>
<evidence type="ECO:0000256" key="3">
    <source>
        <dbReference type="ARBA" id="ARBA00011538"/>
    </source>
</evidence>
<dbReference type="InterPro" id="IPR000164">
    <property type="entry name" value="Histone_H3/CENP-A"/>
</dbReference>
<comment type="caution">
    <text evidence="7">The sequence shown here is derived from an EMBL/GenBank/DDBJ whole genome shotgun (WGS) entry which is preliminary data.</text>
</comment>
<feature type="compositionally biased region" description="Basic and acidic residues" evidence="6">
    <location>
        <begin position="37"/>
        <end position="54"/>
    </location>
</feature>
<proteinExistence type="predicted"/>
<comment type="function">
    <text evidence="1">Core component of nucleosome. Nucleosomes wrap and compact DNA into chromatin, limiting DNA accessibility to the cellular machineries which require DNA as a template. Histones thereby play a central role in transcription regulation, DNA repair, DNA replication and chromosomal stability. DNA accessibility is regulated via a complex set of post-translational modifications of histones, also called histone code, and nucleosome remodeling.</text>
</comment>
<name>A0AAD6DHA0_9EURO</name>
<comment type="subunit">
    <text evidence="3">The nucleosome is a histone octamer containing two molecules each of H2A, H2B, H3 and H4 assembled in one H3-H4 heterotetramer and two H2A-H2B heterodimers. The octamer wraps approximately 147 bp of DNA.</text>
</comment>
<feature type="compositionally biased region" description="Basic residues" evidence="6">
    <location>
        <begin position="92"/>
        <end position="107"/>
    </location>
</feature>
<organism evidence="7 8">
    <name type="scientific">Penicillium hetheringtonii</name>
    <dbReference type="NCBI Taxonomy" id="911720"/>
    <lineage>
        <taxon>Eukaryota</taxon>
        <taxon>Fungi</taxon>
        <taxon>Dikarya</taxon>
        <taxon>Ascomycota</taxon>
        <taxon>Pezizomycotina</taxon>
        <taxon>Eurotiomycetes</taxon>
        <taxon>Eurotiomycetidae</taxon>
        <taxon>Eurotiales</taxon>
        <taxon>Aspergillaceae</taxon>
        <taxon>Penicillium</taxon>
    </lineage>
</organism>